<organism evidence="1 2">
    <name type="scientific">Arctium lappa</name>
    <name type="common">Greater burdock</name>
    <name type="synonym">Lappa major</name>
    <dbReference type="NCBI Taxonomy" id="4217"/>
    <lineage>
        <taxon>Eukaryota</taxon>
        <taxon>Viridiplantae</taxon>
        <taxon>Streptophyta</taxon>
        <taxon>Embryophyta</taxon>
        <taxon>Tracheophyta</taxon>
        <taxon>Spermatophyta</taxon>
        <taxon>Magnoliopsida</taxon>
        <taxon>eudicotyledons</taxon>
        <taxon>Gunneridae</taxon>
        <taxon>Pentapetalae</taxon>
        <taxon>asterids</taxon>
        <taxon>campanulids</taxon>
        <taxon>Asterales</taxon>
        <taxon>Asteraceae</taxon>
        <taxon>Carduoideae</taxon>
        <taxon>Cardueae</taxon>
        <taxon>Arctiinae</taxon>
        <taxon>Arctium</taxon>
    </lineage>
</organism>
<keyword evidence="2" id="KW-1185">Reference proteome</keyword>
<sequence>MYGHTHNIPFPSHFDLDCTTIGGYDSPGYTGTQLITDCIATPINNNGGFSAGYLQGASTMQHHYRLESPFSNENNIIIESMNKTCCYSPKEKRERIERYRSKKNQRNFNKKIKYVCRKTLADSRPRIQGRFARNDEIERTNNQGGGEEGFNEENVDSWMFNFSDPFSSNLIS</sequence>
<reference evidence="1 2" key="2">
    <citation type="journal article" date="2022" name="Mol. Ecol. Resour.">
        <title>The genomes of chicory, endive, great burdock and yacon provide insights into Asteraceae paleo-polyploidization history and plant inulin production.</title>
        <authorList>
            <person name="Fan W."/>
            <person name="Wang S."/>
            <person name="Wang H."/>
            <person name="Wang A."/>
            <person name="Jiang F."/>
            <person name="Liu H."/>
            <person name="Zhao H."/>
            <person name="Xu D."/>
            <person name="Zhang Y."/>
        </authorList>
    </citation>
    <scope>NUCLEOTIDE SEQUENCE [LARGE SCALE GENOMIC DNA]</scope>
    <source>
        <strain evidence="2">cv. Niubang</strain>
    </source>
</reference>
<accession>A0ACB8XIW0</accession>
<comment type="caution">
    <text evidence="1">The sequence shown here is derived from an EMBL/GenBank/DDBJ whole genome shotgun (WGS) entry which is preliminary data.</text>
</comment>
<dbReference type="Proteomes" id="UP001055879">
    <property type="component" value="Linkage Group LG17"/>
</dbReference>
<gene>
    <name evidence="1" type="ORF">L6452_42664</name>
</gene>
<proteinExistence type="predicted"/>
<dbReference type="EMBL" id="CM042063">
    <property type="protein sequence ID" value="KAI3667598.1"/>
    <property type="molecule type" value="Genomic_DNA"/>
</dbReference>
<evidence type="ECO:0000313" key="1">
    <source>
        <dbReference type="EMBL" id="KAI3667598.1"/>
    </source>
</evidence>
<reference evidence="2" key="1">
    <citation type="journal article" date="2022" name="Mol. Ecol. Resour.">
        <title>The genomes of chicory, endive, great burdock and yacon provide insights into Asteraceae palaeo-polyploidization history and plant inulin production.</title>
        <authorList>
            <person name="Fan W."/>
            <person name="Wang S."/>
            <person name="Wang H."/>
            <person name="Wang A."/>
            <person name="Jiang F."/>
            <person name="Liu H."/>
            <person name="Zhao H."/>
            <person name="Xu D."/>
            <person name="Zhang Y."/>
        </authorList>
    </citation>
    <scope>NUCLEOTIDE SEQUENCE [LARGE SCALE GENOMIC DNA]</scope>
    <source>
        <strain evidence="2">cv. Niubang</strain>
    </source>
</reference>
<name>A0ACB8XIW0_ARCLA</name>
<protein>
    <submittedName>
        <fullName evidence="1">Uncharacterized protein</fullName>
    </submittedName>
</protein>
<evidence type="ECO:0000313" key="2">
    <source>
        <dbReference type="Proteomes" id="UP001055879"/>
    </source>
</evidence>